<feature type="transmembrane region" description="Helical" evidence="1">
    <location>
        <begin position="656"/>
        <end position="673"/>
    </location>
</feature>
<feature type="transmembrane region" description="Helical" evidence="1">
    <location>
        <begin position="41"/>
        <end position="59"/>
    </location>
</feature>
<feature type="transmembrane region" description="Helical" evidence="1">
    <location>
        <begin position="12"/>
        <end position="29"/>
    </location>
</feature>
<evidence type="ECO:0000313" key="2">
    <source>
        <dbReference type="EMBL" id="GCD77648.1"/>
    </source>
</evidence>
<evidence type="ECO:0008006" key="4">
    <source>
        <dbReference type="Google" id="ProtNLM"/>
    </source>
</evidence>
<accession>A0A401XKX0</accession>
<dbReference type="OrthoDB" id="9763076at2"/>
<name>A0A401XKX0_9FLAO</name>
<reference evidence="2 3" key="1">
    <citation type="submission" date="2018-11" db="EMBL/GenBank/DDBJ databases">
        <title>Schleiferia aggregans sp. nov., a moderately thermophilic heterotrophic bacterium isolated from microbial mats at a terrestrial hot spring.</title>
        <authorList>
            <person name="Iino T."/>
            <person name="Ohkuma M."/>
            <person name="Haruta S."/>
        </authorList>
    </citation>
    <scope>NUCLEOTIDE SEQUENCE [LARGE SCALE GENOMIC DNA]</scope>
    <source>
        <strain evidence="2 3">LA</strain>
    </source>
</reference>
<keyword evidence="1" id="KW-0472">Membrane</keyword>
<dbReference type="SUPFAM" id="SSF53300">
    <property type="entry name" value="vWA-like"/>
    <property type="match status" value="1"/>
</dbReference>
<dbReference type="InterPro" id="IPR036465">
    <property type="entry name" value="vWFA_dom_sf"/>
</dbReference>
<organism evidence="2 3">
    <name type="scientific">Thermaurantimonas aggregans</name>
    <dbReference type="NCBI Taxonomy" id="2173829"/>
    <lineage>
        <taxon>Bacteria</taxon>
        <taxon>Pseudomonadati</taxon>
        <taxon>Bacteroidota</taxon>
        <taxon>Flavobacteriia</taxon>
        <taxon>Flavobacteriales</taxon>
        <taxon>Schleiferiaceae</taxon>
        <taxon>Thermaurantimonas</taxon>
    </lineage>
</organism>
<dbReference type="AlphaFoldDB" id="A0A401XKX0"/>
<keyword evidence="1" id="KW-1133">Transmembrane helix</keyword>
<keyword evidence="1" id="KW-0812">Transmembrane</keyword>
<sequence length="680" mass="77675">MLEFTTEFSLLWWVMAVLAVAWLVVWVYKSQQSIFGKKGAAILRVLRIVSLALLLFLLLKPELYIRKLEEKPRKLIWAIDHSRSMVMSKDSVEVRKLPTYLRTIADRVKGNLEVDVISFGSKVSENPDFNFNEPSTDGYAWIKHLQNTRLENEIAAVVLVSDGIFNSGYSPEYFAHELKVPVHVVAVGDTTQFPDASIYSVVYPKKVLPNTEFEIEIIAKALYLENIPLKIRLDGEGSRGEIATFRATSASESKSYKTFIKSNKPGIHRYSVTIDAVSKEKNTRNNTYVFYVEVIDERSKVLIIDEVKHPDVGVLREYFSKNTQNELVSKKPDSLRFLNSNFDFVVVHSPVHPLTFAFLQKNKALPILLISGFGTDPSGLSELIGRDVTRFSREDKAYPVANENFYKISSVNFLSIYSLPPLDVFYSISNVKAEDVLSFQKINGIPTNKPLISLLETDRKIALFHGEGLWKWKNKLQMEGDSNSFDQFFLKISRWLIHSEKKKPLEIAIPDKIQPEDKLLVKAYVYDQSNLPVSNAKVSITFTDTAGRKFEYSFAREGTVYTASAQNFAPGTYRWKAEAELAGVKQTESGILIVEENDLEISDLVANHDKLRKIAQNTEGKFYLVSHLDELEKDLLAQGFLPLIKEKTQKIRLIEWWPFFAIILILLTAEWFLRRYLGSY</sequence>
<proteinExistence type="predicted"/>
<dbReference type="PANTHER" id="PTHR37947:SF1">
    <property type="entry name" value="BLL2462 PROTEIN"/>
    <property type="match status" value="1"/>
</dbReference>
<dbReference type="RefSeq" id="WP_124397712.1">
    <property type="nucleotide sequence ID" value="NZ_BHZE01000009.1"/>
</dbReference>
<dbReference type="PANTHER" id="PTHR37947">
    <property type="entry name" value="BLL2462 PROTEIN"/>
    <property type="match status" value="1"/>
</dbReference>
<comment type="caution">
    <text evidence="2">The sequence shown here is derived from an EMBL/GenBank/DDBJ whole genome shotgun (WGS) entry which is preliminary data.</text>
</comment>
<dbReference type="Proteomes" id="UP000286715">
    <property type="component" value="Unassembled WGS sequence"/>
</dbReference>
<protein>
    <recommendedName>
        <fullName evidence="4">VWA domain-containing protein</fullName>
    </recommendedName>
</protein>
<dbReference type="EMBL" id="BHZE01000009">
    <property type="protein sequence ID" value="GCD77648.1"/>
    <property type="molecule type" value="Genomic_DNA"/>
</dbReference>
<evidence type="ECO:0000313" key="3">
    <source>
        <dbReference type="Proteomes" id="UP000286715"/>
    </source>
</evidence>
<keyword evidence="3" id="KW-1185">Reference proteome</keyword>
<evidence type="ECO:0000256" key="1">
    <source>
        <dbReference type="SAM" id="Phobius"/>
    </source>
</evidence>
<gene>
    <name evidence="2" type="ORF">JCM31826_11300</name>
</gene>